<feature type="chain" id="PRO_5045329201" evidence="2">
    <location>
        <begin position="23"/>
        <end position="190"/>
    </location>
</feature>
<dbReference type="Gene3D" id="2.60.40.200">
    <property type="entry name" value="Superoxide dismutase, copper/zinc binding domain"/>
    <property type="match status" value="1"/>
</dbReference>
<comment type="similarity">
    <text evidence="1">Belongs to the Cu-Zn superoxide dismutase family.</text>
</comment>
<dbReference type="SUPFAM" id="SSF49329">
    <property type="entry name" value="Cu,Zn superoxide dismutase-like"/>
    <property type="match status" value="1"/>
</dbReference>
<feature type="signal peptide" evidence="2">
    <location>
        <begin position="1"/>
        <end position="22"/>
    </location>
</feature>
<keyword evidence="4" id="KW-1185">Reference proteome</keyword>
<name>A0ABT6X197_9ACTN</name>
<dbReference type="EMBL" id="JASCTH010000054">
    <property type="protein sequence ID" value="MDI6105775.1"/>
    <property type="molecule type" value="Genomic_DNA"/>
</dbReference>
<accession>A0ABT6X197</accession>
<evidence type="ECO:0000313" key="4">
    <source>
        <dbReference type="Proteomes" id="UP001241758"/>
    </source>
</evidence>
<sequence length="190" mass="20057">MKTRLLAIVAPLMLTAAAPAPAASPGADSEGTFKTWRTGARAVTYDTAAVPAGARARVMITKTDDGVRVSLLATGLKPDRAYGAHLHTSPCGKDPAAAGPHYQHRLDPAAGPGKPSVDPAYANPDNEVWLDFVTNTHGVGRVRARQDWNLDESRQPWSLVLHAEHTHTTPGVAGTAGARLACLTRDTVTR</sequence>
<dbReference type="InterPro" id="IPR036423">
    <property type="entry name" value="SOD-like_Cu/Zn_dom_sf"/>
</dbReference>
<proteinExistence type="inferred from homology"/>
<evidence type="ECO:0000256" key="2">
    <source>
        <dbReference type="SAM" id="SignalP"/>
    </source>
</evidence>
<dbReference type="RefSeq" id="WP_282767239.1">
    <property type="nucleotide sequence ID" value="NZ_JASCTH010000054.1"/>
</dbReference>
<evidence type="ECO:0000313" key="3">
    <source>
        <dbReference type="EMBL" id="MDI6105775.1"/>
    </source>
</evidence>
<evidence type="ECO:0000256" key="1">
    <source>
        <dbReference type="ARBA" id="ARBA00010457"/>
    </source>
</evidence>
<dbReference type="Proteomes" id="UP001241758">
    <property type="component" value="Unassembled WGS sequence"/>
</dbReference>
<keyword evidence="2" id="KW-0732">Signal</keyword>
<organism evidence="3 4">
    <name type="scientific">Actinoplanes sandaracinus</name>
    <dbReference type="NCBI Taxonomy" id="3045177"/>
    <lineage>
        <taxon>Bacteria</taxon>
        <taxon>Bacillati</taxon>
        <taxon>Actinomycetota</taxon>
        <taxon>Actinomycetes</taxon>
        <taxon>Micromonosporales</taxon>
        <taxon>Micromonosporaceae</taxon>
        <taxon>Actinoplanes</taxon>
    </lineage>
</organism>
<comment type="caution">
    <text evidence="3">The sequence shown here is derived from an EMBL/GenBank/DDBJ whole genome shotgun (WGS) entry which is preliminary data.</text>
</comment>
<gene>
    <name evidence="3" type="ORF">QLQ12_45080</name>
</gene>
<reference evidence="3 4" key="1">
    <citation type="submission" date="2023-05" db="EMBL/GenBank/DDBJ databases">
        <title>Actinoplanes sp. NEAU-A12 genome sequencing.</title>
        <authorList>
            <person name="Wang Z.-S."/>
        </authorList>
    </citation>
    <scope>NUCLEOTIDE SEQUENCE [LARGE SCALE GENOMIC DNA]</scope>
    <source>
        <strain evidence="3 4">NEAU-A12</strain>
    </source>
</reference>
<protein>
    <submittedName>
        <fullName evidence="3">Superoxide dismutase</fullName>
    </submittedName>
</protein>